<proteinExistence type="predicted"/>
<gene>
    <name evidence="1" type="ORF">GALL_431890</name>
</gene>
<comment type="caution">
    <text evidence="1">The sequence shown here is derived from an EMBL/GenBank/DDBJ whole genome shotgun (WGS) entry which is preliminary data.</text>
</comment>
<evidence type="ECO:0000313" key="1">
    <source>
        <dbReference type="EMBL" id="OIQ75143.1"/>
    </source>
</evidence>
<name>A0A1J5Q576_9ZZZZ</name>
<dbReference type="AlphaFoldDB" id="A0A1J5Q576"/>
<protein>
    <submittedName>
        <fullName evidence="1">Uncharacterized protein</fullName>
    </submittedName>
</protein>
<accession>A0A1J5Q576</accession>
<organism evidence="1">
    <name type="scientific">mine drainage metagenome</name>
    <dbReference type="NCBI Taxonomy" id="410659"/>
    <lineage>
        <taxon>unclassified sequences</taxon>
        <taxon>metagenomes</taxon>
        <taxon>ecological metagenomes</taxon>
    </lineage>
</organism>
<dbReference type="EMBL" id="MLJW01002261">
    <property type="protein sequence ID" value="OIQ75143.1"/>
    <property type="molecule type" value="Genomic_DNA"/>
</dbReference>
<reference evidence="1" key="1">
    <citation type="submission" date="2016-10" db="EMBL/GenBank/DDBJ databases">
        <title>Sequence of Gallionella enrichment culture.</title>
        <authorList>
            <person name="Poehlein A."/>
            <person name="Muehling M."/>
            <person name="Daniel R."/>
        </authorList>
    </citation>
    <scope>NUCLEOTIDE SEQUENCE</scope>
</reference>
<sequence length="120" mass="13058">MIIGNREHLGDLLVRLEREQVCNVLAARITTRVRQFVRLGTVDPTFGCEEEDPIVGRTYKEGVDDVVLLQCGTTHALAAAALGAVQIALCPLGISTASDGYDDIVFRDQILCREIALSCN</sequence>